<dbReference type="GO" id="GO:0005634">
    <property type="term" value="C:nucleus"/>
    <property type="evidence" value="ECO:0007669"/>
    <property type="project" value="UniProtKB-SubCell"/>
</dbReference>
<dbReference type="InterPro" id="IPR001138">
    <property type="entry name" value="Zn2Cys6_DnaBD"/>
</dbReference>
<feature type="region of interest" description="Disordered" evidence="7">
    <location>
        <begin position="392"/>
        <end position="414"/>
    </location>
</feature>
<evidence type="ECO:0000256" key="5">
    <source>
        <dbReference type="ARBA" id="ARBA00023163"/>
    </source>
</evidence>
<feature type="compositionally biased region" description="Basic and acidic residues" evidence="7">
    <location>
        <begin position="392"/>
        <end position="402"/>
    </location>
</feature>
<protein>
    <recommendedName>
        <fullName evidence="8">Zn(2)-C6 fungal-type domain-containing protein</fullName>
    </recommendedName>
</protein>
<gene>
    <name evidence="9" type="ORF">CEP51_000741</name>
</gene>
<dbReference type="CDD" id="cd00067">
    <property type="entry name" value="GAL4"/>
    <property type="match status" value="1"/>
</dbReference>
<keyword evidence="4" id="KW-0238">DNA-binding</keyword>
<accession>A0A428SKI5</accession>
<keyword evidence="5" id="KW-0804">Transcription</keyword>
<evidence type="ECO:0000259" key="8">
    <source>
        <dbReference type="PROSITE" id="PS50048"/>
    </source>
</evidence>
<dbReference type="CDD" id="cd12148">
    <property type="entry name" value="fungal_TF_MHR"/>
    <property type="match status" value="2"/>
</dbReference>
<evidence type="ECO:0000256" key="3">
    <source>
        <dbReference type="ARBA" id="ARBA00023015"/>
    </source>
</evidence>
<keyword evidence="3" id="KW-0805">Transcription regulation</keyword>
<evidence type="ECO:0000256" key="7">
    <source>
        <dbReference type="SAM" id="MobiDB-lite"/>
    </source>
</evidence>
<proteinExistence type="predicted"/>
<dbReference type="EMBL" id="NKCL01000009">
    <property type="protein sequence ID" value="RSL90320.1"/>
    <property type="molecule type" value="Genomic_DNA"/>
</dbReference>
<dbReference type="PANTHER" id="PTHR47540:SF2">
    <property type="entry name" value="ZN(II)2CYS6 TRANSCRIPTION FACTOR (EUROFUNG)"/>
    <property type="match status" value="1"/>
</dbReference>
<feature type="domain" description="Zn(2)-C6 fungal-type" evidence="8">
    <location>
        <begin position="48"/>
        <end position="77"/>
    </location>
</feature>
<comment type="subcellular location">
    <subcellularLocation>
        <location evidence="1">Nucleus</location>
    </subcellularLocation>
</comment>
<dbReference type="SMART" id="SM00906">
    <property type="entry name" value="Fungal_trans"/>
    <property type="match status" value="2"/>
</dbReference>
<feature type="region of interest" description="Disordered" evidence="7">
    <location>
        <begin position="759"/>
        <end position="786"/>
    </location>
</feature>
<organism evidence="9 10">
    <name type="scientific">Fusarium floridanum</name>
    <dbReference type="NCBI Taxonomy" id="1325733"/>
    <lineage>
        <taxon>Eukaryota</taxon>
        <taxon>Fungi</taxon>
        <taxon>Dikarya</taxon>
        <taxon>Ascomycota</taxon>
        <taxon>Pezizomycotina</taxon>
        <taxon>Sordariomycetes</taxon>
        <taxon>Hypocreomycetidae</taxon>
        <taxon>Hypocreales</taxon>
        <taxon>Nectriaceae</taxon>
        <taxon>Fusarium</taxon>
        <taxon>Fusarium solani species complex</taxon>
    </lineage>
</organism>
<keyword evidence="6" id="KW-0539">Nucleus</keyword>
<dbReference type="PROSITE" id="PS00463">
    <property type="entry name" value="ZN2_CY6_FUNGAL_1"/>
    <property type="match status" value="1"/>
</dbReference>
<name>A0A428SKI5_9HYPO</name>
<dbReference type="InterPro" id="IPR051711">
    <property type="entry name" value="Stress_Response_Reg"/>
</dbReference>
<dbReference type="GO" id="GO:0006351">
    <property type="term" value="P:DNA-templated transcription"/>
    <property type="evidence" value="ECO:0007669"/>
    <property type="project" value="InterPro"/>
</dbReference>
<feature type="compositionally biased region" description="Basic and acidic residues" evidence="7">
    <location>
        <begin position="30"/>
        <end position="40"/>
    </location>
</feature>
<evidence type="ECO:0000256" key="2">
    <source>
        <dbReference type="ARBA" id="ARBA00022723"/>
    </source>
</evidence>
<evidence type="ECO:0000313" key="9">
    <source>
        <dbReference type="EMBL" id="RSL90320.1"/>
    </source>
</evidence>
<dbReference type="Proteomes" id="UP000287972">
    <property type="component" value="Unassembled WGS sequence"/>
</dbReference>
<dbReference type="PROSITE" id="PS50048">
    <property type="entry name" value="ZN2_CY6_FUNGAL_2"/>
    <property type="match status" value="1"/>
</dbReference>
<dbReference type="InterPro" id="IPR007219">
    <property type="entry name" value="XnlR_reg_dom"/>
</dbReference>
<dbReference type="InterPro" id="IPR036864">
    <property type="entry name" value="Zn2-C6_fun-type_DNA-bd_sf"/>
</dbReference>
<dbReference type="Pfam" id="PF04082">
    <property type="entry name" value="Fungal_trans"/>
    <property type="match status" value="2"/>
</dbReference>
<dbReference type="PANTHER" id="PTHR47540">
    <property type="entry name" value="THIAMINE REPRESSIBLE GENES REGULATORY PROTEIN THI5"/>
    <property type="match status" value="1"/>
</dbReference>
<dbReference type="GO" id="GO:0000981">
    <property type="term" value="F:DNA-binding transcription factor activity, RNA polymerase II-specific"/>
    <property type="evidence" value="ECO:0007669"/>
    <property type="project" value="InterPro"/>
</dbReference>
<keyword evidence="10" id="KW-1185">Reference proteome</keyword>
<dbReference type="GO" id="GO:0043565">
    <property type="term" value="F:sequence-specific DNA binding"/>
    <property type="evidence" value="ECO:0007669"/>
    <property type="project" value="TreeGrafter"/>
</dbReference>
<dbReference type="SUPFAM" id="SSF57701">
    <property type="entry name" value="Zn2/Cys6 DNA-binding domain"/>
    <property type="match status" value="1"/>
</dbReference>
<keyword evidence="2" id="KW-0479">Metal-binding</keyword>
<dbReference type="SMART" id="SM00066">
    <property type="entry name" value="GAL4"/>
    <property type="match status" value="1"/>
</dbReference>
<dbReference type="Pfam" id="PF00172">
    <property type="entry name" value="Zn_clus"/>
    <property type="match status" value="1"/>
</dbReference>
<dbReference type="GO" id="GO:0045944">
    <property type="term" value="P:positive regulation of transcription by RNA polymerase II"/>
    <property type="evidence" value="ECO:0007669"/>
    <property type="project" value="TreeGrafter"/>
</dbReference>
<dbReference type="GO" id="GO:0008270">
    <property type="term" value="F:zinc ion binding"/>
    <property type="evidence" value="ECO:0007669"/>
    <property type="project" value="InterPro"/>
</dbReference>
<dbReference type="AlphaFoldDB" id="A0A428SKI5"/>
<evidence type="ECO:0000256" key="1">
    <source>
        <dbReference type="ARBA" id="ARBA00004123"/>
    </source>
</evidence>
<reference evidence="9 10" key="1">
    <citation type="submission" date="2017-06" db="EMBL/GenBank/DDBJ databases">
        <title>Comparative genomic analysis of Ambrosia Fusariam Clade fungi.</title>
        <authorList>
            <person name="Stajich J.E."/>
            <person name="Carrillo J."/>
            <person name="Kijimoto T."/>
            <person name="Eskalen A."/>
            <person name="O'Donnell K."/>
            <person name="Kasson M."/>
        </authorList>
    </citation>
    <scope>NUCLEOTIDE SEQUENCE [LARGE SCALE GENOMIC DNA]</scope>
    <source>
        <strain evidence="9 10">NRRL62606</strain>
    </source>
</reference>
<feature type="compositionally biased region" description="Polar residues" evidence="7">
    <location>
        <begin position="759"/>
        <end position="768"/>
    </location>
</feature>
<dbReference type="Gene3D" id="4.10.240.10">
    <property type="entry name" value="Zn(2)-C6 fungal-type DNA-binding domain"/>
    <property type="match status" value="1"/>
</dbReference>
<evidence type="ECO:0000313" key="10">
    <source>
        <dbReference type="Proteomes" id="UP000287972"/>
    </source>
</evidence>
<feature type="compositionally biased region" description="Polar residues" evidence="7">
    <location>
        <begin position="1"/>
        <end position="20"/>
    </location>
</feature>
<sequence>MPTPSSITASTPLSDTSSIAGTKRTLPKSPETRRDSDNRRKAPKTRRACDHCKIKKLKCTGTLPCDGCSKKNIDCHYDSQYRRGRPPTPPVLPRPDMYMSPESSHQQNAFFADETLTSRATSQGPPGLETAEIEGQFFDPTSNLTFIHRAWKRLALQTQQAEPGVLTGSENLQPLISAGDKPFSTSNEGGLMFVDQAAAYELFKFYFDNCVVTYRVLNQQYCHSWLGHVLSNVHNGQPLELGLGHAKAAIVVNILAIASLRQHKISETFSADDGTSFPLQQSERYFLSASDLTARETGLPRVESAQARILQVLYLLQTSRMNQAWYVFGNTVPIVSALGLHRKSHRYRNGGRPQMDYILSECRKRTFWVVYTIDKYLAVVFGRPRFYHDNDIDQEYPDRVNDEDMTPQGPSQSEPAMDCHIDSLIFHARIAAIIENVSREVYSIKKMRTEERLASAQSFTEKLHQWRQALPPHLGTVRPSSLIPAFSRQVTALKLAYCHAIMHTTRPFLLDHSENASPALEACVTECISAAKLALEIVDRMFSEATTVIHFLWWMPYVTFCALAVVYVWEIQQKSGISVSNDNVSLFALAERCQSHLAKAMSSDSASRSVTHVEREKSVLNTYSRSSPCSPCRLSGQACTFTGAGQKPKEPRQRIHVSEQYEQKIDSIEERLKTIETLLLESRTKPSQGEQAALPNVSMPLASSHSSPGTVFDRDDAPVATEGSSSFQAHADMAQMFVRGVVDLKEACAHMRSADLNTGSASVQWPSRTRQDPSELPPPEIQSSSSFRRMPLPPTCAIVDILRRFKEAPPASFLILRCFVSAERFISICQRVFFAIDDYSDNDFVIATSGLYYLFTESFHASASDPFHEKYIEHSRLCRHALEAALSNIGVFLPARMESVQALVMGASHAIETSKPWLAWRLAGLASHLCLTMGWHDNAIVSEGDEEERNIKIMLFWHVYIIERALSFRLGRPSMIRDCDITVISHLNGPSFHDPWPSMFSFWVGNANIQGKVYERLYSKAALLGPQSSLSRNSEELMAELESLGRQSPYLFATTSPESSEMTLDRILALSDKVTYYCTATLICRGETLQDQSFTFSSDCVKYARQTLQAHEECMRLTAENDHYRSIYLNWRILQSPFIPFIVLFGNVIKTCNTDDLLMLHGFAESLRSSATISPAANKLQLISRALYGVACFYFSKLISEQQRDDSLFDDLDRWQAEAGEAFTSLGNNPMDLGEDLGALLYAETDEYFFGPQQVLGSLQLPFPTDPS</sequence>
<comment type="caution">
    <text evidence="9">The sequence shown here is derived from an EMBL/GenBank/DDBJ whole genome shotgun (WGS) entry which is preliminary data.</text>
</comment>
<evidence type="ECO:0000256" key="4">
    <source>
        <dbReference type="ARBA" id="ARBA00023125"/>
    </source>
</evidence>
<feature type="region of interest" description="Disordered" evidence="7">
    <location>
        <begin position="1"/>
        <end position="47"/>
    </location>
</feature>
<evidence type="ECO:0000256" key="6">
    <source>
        <dbReference type="ARBA" id="ARBA00023242"/>
    </source>
</evidence>